<dbReference type="eggNOG" id="ENOG502TFZA">
    <property type="taxonomic scope" value="Eukaryota"/>
</dbReference>
<dbReference type="Proteomes" id="UP000008281">
    <property type="component" value="Unassembled WGS sequence"/>
</dbReference>
<organism evidence="3">
    <name type="scientific">Caenorhabditis remanei</name>
    <name type="common">Caenorhabditis vulgaris</name>
    <dbReference type="NCBI Taxonomy" id="31234"/>
    <lineage>
        <taxon>Eukaryota</taxon>
        <taxon>Metazoa</taxon>
        <taxon>Ecdysozoa</taxon>
        <taxon>Nematoda</taxon>
        <taxon>Chromadorea</taxon>
        <taxon>Rhabditida</taxon>
        <taxon>Rhabditina</taxon>
        <taxon>Rhabditomorpha</taxon>
        <taxon>Rhabditoidea</taxon>
        <taxon>Rhabditidae</taxon>
        <taxon>Peloderinae</taxon>
        <taxon>Caenorhabditis</taxon>
    </lineage>
</organism>
<dbReference type="OrthoDB" id="5784581at2759"/>
<dbReference type="InterPro" id="IPR001810">
    <property type="entry name" value="F-box_dom"/>
</dbReference>
<evidence type="ECO:0000313" key="2">
    <source>
        <dbReference type="EMBL" id="EFO97497.1"/>
    </source>
</evidence>
<dbReference type="PANTHER" id="PTHR31006:SF3">
    <property type="entry name" value="F-BOX DOMAIN-CONTAINING PROTEIN-RELATED"/>
    <property type="match status" value="1"/>
</dbReference>
<keyword evidence="3" id="KW-1185">Reference proteome</keyword>
<dbReference type="AlphaFoldDB" id="E3NGW7"/>
<dbReference type="PANTHER" id="PTHR31006">
    <property type="entry name" value="F-BOX DOMAIN-CONTAINING PROTEIN-RELATED-RELATED"/>
    <property type="match status" value="1"/>
</dbReference>
<sequence length="418" mass="49567">MPFEPNWNDLPDKVKHKCIGKMDFETKLKLRSTSRSDRRLVNIHQTHLKLVEIHEKDGFPIGSITIIPENGNSIHVQCGDQDSNHHTMIPFVKFVMKTGKIGKLDVNVYKDGELKEELIKIALKFPKKPKEYNWNDLSEKLKARVINKMDFKTRLRFRKTARYERTLVDSQLVNFNYIQLTANSQKINNFCTELSFQTTATNQECIFKFRKTSEFVRKILPLLVYILEIGVIDMFLTHFTMEFIDILIEKITKLHGFPKLRIKTLDYLVSRKAMFWFLRNCDERYLEYIETGAQNYRQFPIDRFLTFPIVYNARTLEIHDARRTTILIEVLEKWLEIDAKLGTTLILHAPGNLDEFIEKFENRIDFQSPRGDLWLSMNDPEKQIYIKVDNLDDFNCLDSCRCEVVPPCWDFINFFFMF</sequence>
<proteinExistence type="predicted"/>
<reference evidence="2" key="1">
    <citation type="submission" date="2007-07" db="EMBL/GenBank/DDBJ databases">
        <title>PCAP assembly of the Caenorhabditis remanei genome.</title>
        <authorList>
            <consortium name="The Caenorhabditis remanei Sequencing Consortium"/>
            <person name="Wilson R.K."/>
        </authorList>
    </citation>
    <scope>NUCLEOTIDE SEQUENCE [LARGE SCALE GENOMIC DNA]</scope>
    <source>
        <strain evidence="2">PB4641</strain>
    </source>
</reference>
<dbReference type="InParanoid" id="E3NGW7"/>
<dbReference type="SMART" id="SM00256">
    <property type="entry name" value="FBOX"/>
    <property type="match status" value="2"/>
</dbReference>
<dbReference type="HOGENOM" id="CLU_051915_0_0_1"/>
<evidence type="ECO:0000313" key="3">
    <source>
        <dbReference type="Proteomes" id="UP000008281"/>
    </source>
</evidence>
<accession>E3NGW7</accession>
<dbReference type="Pfam" id="PF00646">
    <property type="entry name" value="F-box"/>
    <property type="match status" value="2"/>
</dbReference>
<evidence type="ECO:0000259" key="1">
    <source>
        <dbReference type="SMART" id="SM00256"/>
    </source>
</evidence>
<dbReference type="OMA" id="FRTENSK"/>
<feature type="domain" description="F-box" evidence="1">
    <location>
        <begin position="137"/>
        <end position="177"/>
    </location>
</feature>
<name>E3NGW7_CAERE</name>
<protein>
    <recommendedName>
        <fullName evidence="1">F-box domain-containing protein</fullName>
    </recommendedName>
</protein>
<feature type="domain" description="F-box" evidence="1">
    <location>
        <begin position="10"/>
        <end position="50"/>
    </location>
</feature>
<gene>
    <name evidence="2" type="ORF">CRE_07043</name>
</gene>
<dbReference type="InterPro" id="IPR042317">
    <property type="entry name" value="She-1-like"/>
</dbReference>
<dbReference type="EMBL" id="DS268661">
    <property type="protein sequence ID" value="EFO97497.1"/>
    <property type="molecule type" value="Genomic_DNA"/>
</dbReference>